<keyword evidence="4" id="KW-0804">Transcription</keyword>
<dbReference type="GO" id="GO:0003713">
    <property type="term" value="F:transcription coactivator activity"/>
    <property type="evidence" value="ECO:0007669"/>
    <property type="project" value="TreeGrafter"/>
</dbReference>
<dbReference type="InterPro" id="IPR013921">
    <property type="entry name" value="Mediator_Med20"/>
</dbReference>
<keyword evidence="4" id="KW-0805">Transcription regulation</keyword>
<protein>
    <recommendedName>
        <fullName evidence="4">Mediator of RNA polymerase II transcription subunit 20</fullName>
    </recommendedName>
    <alternativeName>
        <fullName evidence="4">Mediator complex subunit 20</fullName>
    </alternativeName>
</protein>
<evidence type="ECO:0000256" key="2">
    <source>
        <dbReference type="ARBA" id="ARBA00010743"/>
    </source>
</evidence>
<dbReference type="GO" id="GO:0016592">
    <property type="term" value="C:mediator complex"/>
    <property type="evidence" value="ECO:0007669"/>
    <property type="project" value="InterPro"/>
</dbReference>
<comment type="subcellular location">
    <subcellularLocation>
        <location evidence="1 4">Nucleus</location>
    </subcellularLocation>
</comment>
<organism evidence="5 6">
    <name type="scientific">Acaulospora morrowiae</name>
    <dbReference type="NCBI Taxonomy" id="94023"/>
    <lineage>
        <taxon>Eukaryota</taxon>
        <taxon>Fungi</taxon>
        <taxon>Fungi incertae sedis</taxon>
        <taxon>Mucoromycota</taxon>
        <taxon>Glomeromycotina</taxon>
        <taxon>Glomeromycetes</taxon>
        <taxon>Diversisporales</taxon>
        <taxon>Acaulosporaceae</taxon>
        <taxon>Acaulospora</taxon>
    </lineage>
</organism>
<sequence>MVNQAPGTHLHINVAKSRYIIPNPLNLPTYIKLLFKLWVVLLFKCGNGPLALQEFHSKMIEVFACRNPERWAIAAKLFFGTKTIAGGKMKMAYSILYNLSPTRIFLLSEDTIVEAEREMESILLKLKNLWTHRPTVNFEGNAYNVGDFIVRAANPVSANVSYKGMLVEVEYLPAVHPYVANSLLREFLTMIVPPTMEVVQWEPNEENSYSKVGLSEEVFTRTHTSYQYIMLFKKENLLL</sequence>
<reference evidence="5" key="1">
    <citation type="submission" date="2021-06" db="EMBL/GenBank/DDBJ databases">
        <authorList>
            <person name="Kallberg Y."/>
            <person name="Tangrot J."/>
            <person name="Rosling A."/>
        </authorList>
    </citation>
    <scope>NUCLEOTIDE SEQUENCE</scope>
    <source>
        <strain evidence="5">CL551</strain>
    </source>
</reference>
<dbReference type="Pfam" id="PF08612">
    <property type="entry name" value="Med20"/>
    <property type="match status" value="1"/>
</dbReference>
<evidence type="ECO:0000256" key="3">
    <source>
        <dbReference type="ARBA" id="ARBA00023242"/>
    </source>
</evidence>
<dbReference type="PANTHER" id="PTHR12465:SF0">
    <property type="entry name" value="MEDIATOR OF RNA POLYMERASE II TRANSCRIPTION SUBUNIT 20"/>
    <property type="match status" value="1"/>
</dbReference>
<keyword evidence="3 4" id="KW-0539">Nucleus</keyword>
<dbReference type="PANTHER" id="PTHR12465">
    <property type="entry name" value="UBIQUITIN SPECIFIC PROTEASE HOMOLOG 49"/>
    <property type="match status" value="1"/>
</dbReference>
<gene>
    <name evidence="4" type="primary">MED20</name>
    <name evidence="5" type="ORF">AMORRO_LOCUS9028</name>
</gene>
<dbReference type="Proteomes" id="UP000789342">
    <property type="component" value="Unassembled WGS sequence"/>
</dbReference>
<dbReference type="AlphaFoldDB" id="A0A9N9DC24"/>
<proteinExistence type="inferred from homology"/>
<comment type="function">
    <text evidence="4">Component of the Mediator complex, a coactivator involved in the regulated transcription of nearly all RNA polymerase II-dependent genes. Mediator functions as a bridge to convey information from gene-specific regulatory proteins to the basal RNA polymerase II transcription machinery. Mediator is recruited to promoters by direct interactions with regulatory proteins and serves as a scaffold for the assembly of a functional preinitiation complex with RNA polymerase II and the general transcription factors.</text>
</comment>
<keyword evidence="4" id="KW-0010">Activator</keyword>
<evidence type="ECO:0000256" key="1">
    <source>
        <dbReference type="ARBA" id="ARBA00004123"/>
    </source>
</evidence>
<accession>A0A9N9DC24</accession>
<name>A0A9N9DC24_9GLOM</name>
<dbReference type="EMBL" id="CAJVPV010008349">
    <property type="protein sequence ID" value="CAG8629683.1"/>
    <property type="molecule type" value="Genomic_DNA"/>
</dbReference>
<dbReference type="GO" id="GO:0006357">
    <property type="term" value="P:regulation of transcription by RNA polymerase II"/>
    <property type="evidence" value="ECO:0007669"/>
    <property type="project" value="InterPro"/>
</dbReference>
<evidence type="ECO:0000313" key="5">
    <source>
        <dbReference type="EMBL" id="CAG8629683.1"/>
    </source>
</evidence>
<keyword evidence="6" id="KW-1185">Reference proteome</keyword>
<evidence type="ECO:0000313" key="6">
    <source>
        <dbReference type="Proteomes" id="UP000789342"/>
    </source>
</evidence>
<dbReference type="Gene3D" id="3.30.310.180">
    <property type="match status" value="1"/>
</dbReference>
<comment type="caution">
    <text evidence="5">The sequence shown here is derived from an EMBL/GenBank/DDBJ whole genome shotgun (WGS) entry which is preliminary data.</text>
</comment>
<evidence type="ECO:0000256" key="4">
    <source>
        <dbReference type="RuleBase" id="RU364152"/>
    </source>
</evidence>
<dbReference type="OrthoDB" id="1854899at2759"/>
<comment type="similarity">
    <text evidence="2 4">Belongs to the Mediator complex subunit 20 family.</text>
</comment>
<comment type="subunit">
    <text evidence="4">Component of the Mediator complex.</text>
</comment>